<evidence type="ECO:0000313" key="11">
    <source>
        <dbReference type="EMBL" id="MBC3791706.1"/>
    </source>
</evidence>
<evidence type="ECO:0000256" key="8">
    <source>
        <dbReference type="SAM" id="Phobius"/>
    </source>
</evidence>
<dbReference type="InterPro" id="IPR001509">
    <property type="entry name" value="Epimerase_deHydtase"/>
</dbReference>
<keyword evidence="5" id="KW-0448">Lipopolysaccharide biosynthesis</keyword>
<keyword evidence="12" id="KW-1185">Reference proteome</keyword>
<keyword evidence="6 8" id="KW-1133">Transmembrane helix</keyword>
<evidence type="ECO:0000313" key="12">
    <source>
        <dbReference type="Proteomes" id="UP000700732"/>
    </source>
</evidence>
<dbReference type="Pfam" id="PF00535">
    <property type="entry name" value="Glycos_transf_2"/>
    <property type="match status" value="1"/>
</dbReference>
<dbReference type="Pfam" id="PF01370">
    <property type="entry name" value="Epimerase"/>
    <property type="match status" value="1"/>
</dbReference>
<comment type="caution">
    <text evidence="11">The sequence shown here is derived from an EMBL/GenBank/DDBJ whole genome shotgun (WGS) entry which is preliminary data.</text>
</comment>
<feature type="domain" description="NAD-dependent epimerase/dehydratase" evidence="10">
    <location>
        <begin position="20"/>
        <end position="256"/>
    </location>
</feature>
<dbReference type="Gene3D" id="3.90.550.10">
    <property type="entry name" value="Spore Coat Polysaccharide Biosynthesis Protein SpsA, Chain A"/>
    <property type="match status" value="1"/>
</dbReference>
<dbReference type="Gene3D" id="3.40.50.720">
    <property type="entry name" value="NAD(P)-binding Rossmann-like Domain"/>
    <property type="match status" value="1"/>
</dbReference>
<dbReference type="InterPro" id="IPR036291">
    <property type="entry name" value="NAD(P)-bd_dom_sf"/>
</dbReference>
<feature type="transmembrane region" description="Helical" evidence="8">
    <location>
        <begin position="604"/>
        <end position="631"/>
    </location>
</feature>
<feature type="transmembrane region" description="Helical" evidence="8">
    <location>
        <begin position="571"/>
        <end position="592"/>
    </location>
</feature>
<dbReference type="SUPFAM" id="SSF53448">
    <property type="entry name" value="Nucleotide-diphospho-sugar transferases"/>
    <property type="match status" value="1"/>
</dbReference>
<evidence type="ECO:0000256" key="1">
    <source>
        <dbReference type="ARBA" id="ARBA00022475"/>
    </source>
</evidence>
<feature type="domain" description="Glycosyltransferase 2-like" evidence="9">
    <location>
        <begin position="350"/>
        <end position="510"/>
    </location>
</feature>
<proteinExistence type="predicted"/>
<evidence type="ECO:0000259" key="10">
    <source>
        <dbReference type="Pfam" id="PF01370"/>
    </source>
</evidence>
<evidence type="ECO:0000256" key="4">
    <source>
        <dbReference type="ARBA" id="ARBA00022692"/>
    </source>
</evidence>
<dbReference type="Proteomes" id="UP000700732">
    <property type="component" value="Unassembled WGS sequence"/>
</dbReference>
<keyword evidence="7 8" id="KW-0472">Membrane</keyword>
<sequence>MNQPAPILLSSSIAQLKGPIVVFGASGFIGANLFEQLFRVRERHGSADVYALTHDATKAWRLKLLDAPAENIVHCDILSTTSVKDVFERIQPKTVFNLAAYGAYSKQKNVGLTYETNVLGTVNILENCTSDMVYIHAGSSSEYGFNCTAPKETDPVEPNSHYAVSKVSAAYTLEYYARVHQLNTLNLRLYSIYGGWEEPDRLIPRLVEENRKGSLPPLVSPDISRDFVYVDDCVGAFVQAALRVNPTIRGRSYNIATGQKTTMRELVEVARQTFGLSQEPVWGSMGNRAWDLSDWYGDPAAAATDLGWTATTSLSEGLRQTADWQRSHHYEERVIPAFQTPTLNPVITPIIACYKDAQAIPFMYERLVTMFNQIKVRYEIIFVNDNSPDNTDEVLDAICARDPNVIAIKHSRNFGSQSAFLSGMEIATGDAVVLMDGDLQDPPEVIPQFVEKWQQGYDVVYGVRVQREMAPHVHFFYKQFYRLFKRTAYIDIPVDAGDFSIIDRKVVRELVSLPETEQFLRGLRAWVGFKQTGVDYVRPERMFGVSTNNWTKNIGWAKKAIFSFSFAPLELMTYAGFVLTGLSMLGVVWQIISRLFNFDPNTPYGISTVIVLVMFFGGINLLGISFLGEYISKIFEETKKRPKFIRTMVRKGDRVYKTAAEIGTLVEQRKSK</sequence>
<protein>
    <submittedName>
        <fullName evidence="11">Dolichol-phosphate mannosyltransferase</fullName>
    </submittedName>
</protein>
<evidence type="ECO:0000259" key="9">
    <source>
        <dbReference type="Pfam" id="PF00535"/>
    </source>
</evidence>
<dbReference type="GO" id="GO:0016757">
    <property type="term" value="F:glycosyltransferase activity"/>
    <property type="evidence" value="ECO:0007669"/>
    <property type="project" value="UniProtKB-KW"/>
</dbReference>
<dbReference type="SUPFAM" id="SSF51735">
    <property type="entry name" value="NAD(P)-binding Rossmann-fold domains"/>
    <property type="match status" value="1"/>
</dbReference>
<accession>A0ABR6W521</accession>
<dbReference type="CDD" id="cd04187">
    <property type="entry name" value="DPM1_like_bac"/>
    <property type="match status" value="1"/>
</dbReference>
<name>A0ABR6W521_9BACT</name>
<dbReference type="PANTHER" id="PTHR48090:SF3">
    <property type="entry name" value="UNDECAPRENYL-PHOSPHATE 4-DEOXY-4-FORMAMIDO-L-ARABINOSE TRANSFERASE"/>
    <property type="match status" value="1"/>
</dbReference>
<organism evidence="11 12">
    <name type="scientific">Spirosoma utsteinense</name>
    <dbReference type="NCBI Taxonomy" id="2585773"/>
    <lineage>
        <taxon>Bacteria</taxon>
        <taxon>Pseudomonadati</taxon>
        <taxon>Bacteroidota</taxon>
        <taxon>Cytophagia</taxon>
        <taxon>Cytophagales</taxon>
        <taxon>Cytophagaceae</taxon>
        <taxon>Spirosoma</taxon>
    </lineage>
</organism>
<dbReference type="InterPro" id="IPR029044">
    <property type="entry name" value="Nucleotide-diphossugar_trans"/>
</dbReference>
<dbReference type="InterPro" id="IPR001173">
    <property type="entry name" value="Glyco_trans_2-like"/>
</dbReference>
<dbReference type="InterPro" id="IPR050256">
    <property type="entry name" value="Glycosyltransferase_2"/>
</dbReference>
<evidence type="ECO:0000256" key="5">
    <source>
        <dbReference type="ARBA" id="ARBA00022985"/>
    </source>
</evidence>
<keyword evidence="1" id="KW-1003">Cell membrane</keyword>
<reference evidence="11 12" key="1">
    <citation type="submission" date="2019-06" db="EMBL/GenBank/DDBJ databases">
        <title>Spirosoma utsteinense sp. nov. isolated from Antarctic ice-free soils.</title>
        <authorList>
            <person name="Tahon G."/>
        </authorList>
    </citation>
    <scope>NUCLEOTIDE SEQUENCE [LARGE SCALE GENOMIC DNA]</scope>
    <source>
        <strain evidence="11 12">LMG 31447</strain>
    </source>
</reference>
<gene>
    <name evidence="11" type="ORF">FH603_2214</name>
</gene>
<dbReference type="EMBL" id="VFIA01000011">
    <property type="protein sequence ID" value="MBC3791706.1"/>
    <property type="molecule type" value="Genomic_DNA"/>
</dbReference>
<keyword evidence="2 11" id="KW-0328">Glycosyltransferase</keyword>
<keyword evidence="3" id="KW-0808">Transferase</keyword>
<evidence type="ECO:0000256" key="2">
    <source>
        <dbReference type="ARBA" id="ARBA00022676"/>
    </source>
</evidence>
<dbReference type="PANTHER" id="PTHR48090">
    <property type="entry name" value="UNDECAPRENYL-PHOSPHATE 4-DEOXY-4-FORMAMIDO-L-ARABINOSE TRANSFERASE-RELATED"/>
    <property type="match status" value="1"/>
</dbReference>
<keyword evidence="4 8" id="KW-0812">Transmembrane</keyword>
<evidence type="ECO:0000256" key="7">
    <source>
        <dbReference type="ARBA" id="ARBA00023136"/>
    </source>
</evidence>
<dbReference type="Gene3D" id="3.90.25.10">
    <property type="entry name" value="UDP-galactose 4-epimerase, domain 1"/>
    <property type="match status" value="1"/>
</dbReference>
<evidence type="ECO:0000256" key="3">
    <source>
        <dbReference type="ARBA" id="ARBA00022679"/>
    </source>
</evidence>
<dbReference type="RefSeq" id="WP_186737497.1">
    <property type="nucleotide sequence ID" value="NZ_VFIA01000011.1"/>
</dbReference>
<evidence type="ECO:0000256" key="6">
    <source>
        <dbReference type="ARBA" id="ARBA00022989"/>
    </source>
</evidence>